<evidence type="ECO:0000313" key="1">
    <source>
        <dbReference type="EMBL" id="CDR41754.1"/>
    </source>
</evidence>
<organism evidence="1">
    <name type="scientific">Rhodotorula toruloides</name>
    <name type="common">Yeast</name>
    <name type="synonym">Rhodosporidium toruloides</name>
    <dbReference type="NCBI Taxonomy" id="5286"/>
    <lineage>
        <taxon>Eukaryota</taxon>
        <taxon>Fungi</taxon>
        <taxon>Dikarya</taxon>
        <taxon>Basidiomycota</taxon>
        <taxon>Pucciniomycotina</taxon>
        <taxon>Microbotryomycetes</taxon>
        <taxon>Sporidiobolales</taxon>
        <taxon>Sporidiobolaceae</taxon>
        <taxon>Rhodotorula</taxon>
    </lineage>
</organism>
<accession>A0A061AW00</accession>
<proteinExistence type="predicted"/>
<dbReference type="EMBL" id="LK052941">
    <property type="protein sequence ID" value="CDR41754.1"/>
    <property type="molecule type" value="Genomic_DNA"/>
</dbReference>
<gene>
    <name evidence="1" type="ORF">RHTO0S_06e05600g</name>
</gene>
<protein>
    <submittedName>
        <fullName evidence="1">RHTO0S06e05600g1_1</fullName>
    </submittedName>
</protein>
<sequence>MASLDFSSPASIPDMPAPPPSPCHFDRLPTELLKHIVLMVAFQDKCFRKDSIARSASLPTSRRVRYHGESDDENEEVRADPGTVSWWYGRGVNALSIQNKRLRELCLPLLCPVAKPSYFSKPIFRFGRITQAMLDGIKRLDLRETGETDFFAAAERLPQLANLSQLDVPAMLPISPDYAQHYGSTADLCAARQLAQEAFEANRPRIKVLIIRSYNKLVTPVTAWLSIFSHPGSLVRLKGIDCGTTMYRWSVRPAEGLAQIARKFTSLTSLNLVDSSSAEITWFADIDDWVPELQFPALRTFKVSARSIKVFDFARKAMPQLIHLAIYTAHDVNFGDIQADSTFNLPELKYLDLVGPLQIMRILPHLQLPQLGAVSFFIISTTQAVVDLAETLPPGPGLPKDAELCLVLPSHFATKNEDKLQQWCDKHDVSLEVERPQHIDLLVGNTPRARVPKPPAALMDSIRASVDWTTRYSEQLLQFGDEAGLREILDFLKPLRQKERIQGHVTFVGSSRGRNAWFV</sequence>
<reference evidence="1" key="1">
    <citation type="journal article" date="2014" name="Genome Announc.">
        <title>Draft genome sequence of Rhodosporidium toruloides CECT1137, an oleaginous yeast of biotechnological interest.</title>
        <authorList>
            <person name="Morin N."/>
            <person name="Calcas X."/>
            <person name="Devillers H."/>
            <person name="Durrens P."/>
            <person name="Sherman D.J."/>
            <person name="Nicaud J.-M."/>
            <person name="Neuveglise C."/>
        </authorList>
    </citation>
    <scope>NUCLEOTIDE SEQUENCE</scope>
    <source>
        <strain evidence="1">CECT1137</strain>
    </source>
</reference>
<dbReference type="SUPFAM" id="SSF52047">
    <property type="entry name" value="RNI-like"/>
    <property type="match status" value="1"/>
</dbReference>
<dbReference type="AlphaFoldDB" id="A0A061AW00"/>
<name>A0A061AW00_RHOTO</name>
<dbReference type="OrthoDB" id="2520614at2759"/>